<keyword evidence="3" id="KW-1185">Reference proteome</keyword>
<dbReference type="EMBL" id="DAKRPA010000004">
    <property type="protein sequence ID" value="DBA04899.1"/>
    <property type="molecule type" value="Genomic_DNA"/>
</dbReference>
<evidence type="ECO:0000313" key="3">
    <source>
        <dbReference type="Proteomes" id="UP001146120"/>
    </source>
</evidence>
<comment type="caution">
    <text evidence="2">The sequence shown here is derived from an EMBL/GenBank/DDBJ whole genome shotgun (WGS) entry which is preliminary data.</text>
</comment>
<proteinExistence type="predicted"/>
<reference evidence="2" key="2">
    <citation type="journal article" date="2023" name="Microbiol Resour">
        <title>Decontamination and Annotation of the Draft Genome Sequence of the Oomycete Lagenidium giganteum ARSEF 373.</title>
        <authorList>
            <person name="Morgan W.R."/>
            <person name="Tartar A."/>
        </authorList>
    </citation>
    <scope>NUCLEOTIDE SEQUENCE</scope>
    <source>
        <strain evidence="2">ARSEF 373</strain>
    </source>
</reference>
<dbReference type="InterPro" id="IPR004045">
    <property type="entry name" value="Glutathione_S-Trfase_N"/>
</dbReference>
<gene>
    <name evidence="2" type="ORF">N0F65_006901</name>
</gene>
<feature type="domain" description="GST N-terminal" evidence="1">
    <location>
        <begin position="16"/>
        <end position="82"/>
    </location>
</feature>
<dbReference type="InterPro" id="IPR036282">
    <property type="entry name" value="Glutathione-S-Trfase_C_sf"/>
</dbReference>
<evidence type="ECO:0000259" key="1">
    <source>
        <dbReference type="Pfam" id="PF13417"/>
    </source>
</evidence>
<dbReference type="SUPFAM" id="SSF47616">
    <property type="entry name" value="GST C-terminal domain-like"/>
    <property type="match status" value="1"/>
</dbReference>
<dbReference type="Proteomes" id="UP001146120">
    <property type="component" value="Unassembled WGS sequence"/>
</dbReference>
<dbReference type="Gene3D" id="3.40.30.10">
    <property type="entry name" value="Glutaredoxin"/>
    <property type="match status" value="1"/>
</dbReference>
<dbReference type="CDD" id="cd00570">
    <property type="entry name" value="GST_N_family"/>
    <property type="match status" value="1"/>
</dbReference>
<reference evidence="2" key="1">
    <citation type="submission" date="2022-11" db="EMBL/GenBank/DDBJ databases">
        <authorList>
            <person name="Morgan W.R."/>
            <person name="Tartar A."/>
        </authorList>
    </citation>
    <scope>NUCLEOTIDE SEQUENCE</scope>
    <source>
        <strain evidence="2">ARSEF 373</strain>
    </source>
</reference>
<dbReference type="AlphaFoldDB" id="A0AAV2ZH42"/>
<protein>
    <recommendedName>
        <fullName evidence="1">GST N-terminal domain-containing protein</fullName>
    </recommendedName>
</protein>
<organism evidence="2 3">
    <name type="scientific">Lagenidium giganteum</name>
    <dbReference type="NCBI Taxonomy" id="4803"/>
    <lineage>
        <taxon>Eukaryota</taxon>
        <taxon>Sar</taxon>
        <taxon>Stramenopiles</taxon>
        <taxon>Oomycota</taxon>
        <taxon>Peronosporomycetes</taxon>
        <taxon>Pythiales</taxon>
        <taxon>Pythiaceae</taxon>
    </lineage>
</organism>
<accession>A0AAV2ZH42</accession>
<evidence type="ECO:0000313" key="2">
    <source>
        <dbReference type="EMBL" id="DBA04899.1"/>
    </source>
</evidence>
<dbReference type="Pfam" id="PF13410">
    <property type="entry name" value="GST_C_2"/>
    <property type="match status" value="1"/>
</dbReference>
<dbReference type="Pfam" id="PF13417">
    <property type="entry name" value="GST_N_3"/>
    <property type="match status" value="1"/>
</dbReference>
<name>A0AAV2ZH42_9STRA</name>
<sequence length="260" mass="29215">MTKAITTSCHAGNAVLVSIPVSNYVEKARWALQLAQLPFTEEKHVPIGHYLSTKPKQGRSVPLLYFPSTKRALTDSADILGHCAESLSSLYPNEEVTELELFYDQKLGTHVRRIFYHLILNDEAVARQVLLGPVEDADRAAAIPFPKVIDSLKQGYDITDQRTDSSWTKVETILKHHESKLGDGPPGSRYLCGDTFSAADITLSAHLSLLLFPREHKYLAPFGFLADAPGPHQDRLRRLRESKLGQHALWCYEHHRPPMQ</sequence>